<dbReference type="InterPro" id="IPR024021">
    <property type="entry name" value="FeFe-hyd_HydE_rSAM"/>
</dbReference>
<keyword evidence="8" id="KW-1185">Reference proteome</keyword>
<dbReference type="SUPFAM" id="SSF102114">
    <property type="entry name" value="Radical SAM enzymes"/>
    <property type="match status" value="1"/>
</dbReference>
<dbReference type="SFLD" id="SFLDS00029">
    <property type="entry name" value="Radical_SAM"/>
    <property type="match status" value="1"/>
</dbReference>
<proteinExistence type="predicted"/>
<dbReference type="RefSeq" id="XP_068354518.1">
    <property type="nucleotide sequence ID" value="XM_068493800.1"/>
</dbReference>
<dbReference type="AlphaFoldDB" id="A0A1J4JV24"/>
<dbReference type="InterPro" id="IPR007197">
    <property type="entry name" value="rSAM"/>
</dbReference>
<dbReference type="InterPro" id="IPR013785">
    <property type="entry name" value="Aldolase_TIM"/>
</dbReference>
<dbReference type="SFLD" id="SFLDG01280">
    <property type="entry name" value="HydE/PylB-like"/>
    <property type="match status" value="1"/>
</dbReference>
<dbReference type="GO" id="GO:0051539">
    <property type="term" value="F:4 iron, 4 sulfur cluster binding"/>
    <property type="evidence" value="ECO:0007669"/>
    <property type="project" value="UniProtKB-KW"/>
</dbReference>
<name>A0A1J4JV24_9EUKA</name>
<evidence type="ECO:0000259" key="6">
    <source>
        <dbReference type="PROSITE" id="PS51918"/>
    </source>
</evidence>
<dbReference type="VEuPathDB" id="TrichDB:TRFO_07636"/>
<evidence type="ECO:0000256" key="1">
    <source>
        <dbReference type="ARBA" id="ARBA00022691"/>
    </source>
</evidence>
<keyword evidence="1 5" id="KW-0949">S-adenosyl-L-methionine</keyword>
<evidence type="ECO:0000313" key="7">
    <source>
        <dbReference type="EMBL" id="OHT01382.1"/>
    </source>
</evidence>
<evidence type="ECO:0000313" key="8">
    <source>
        <dbReference type="Proteomes" id="UP000179807"/>
    </source>
</evidence>
<dbReference type="NCBIfam" id="TIGR03956">
    <property type="entry name" value="rSAM_HydE"/>
    <property type="match status" value="1"/>
</dbReference>
<evidence type="ECO:0000256" key="2">
    <source>
        <dbReference type="ARBA" id="ARBA00022723"/>
    </source>
</evidence>
<reference evidence="7" key="1">
    <citation type="submission" date="2016-10" db="EMBL/GenBank/DDBJ databases">
        <authorList>
            <person name="Benchimol M."/>
            <person name="Almeida L.G."/>
            <person name="Vasconcelos A.T."/>
            <person name="Perreira-Neves A."/>
            <person name="Rosa I.A."/>
            <person name="Tasca T."/>
            <person name="Bogo M.R."/>
            <person name="de Souza W."/>
        </authorList>
    </citation>
    <scope>NUCLEOTIDE SEQUENCE [LARGE SCALE GENOMIC DNA]</scope>
    <source>
        <strain evidence="7">K</strain>
    </source>
</reference>
<dbReference type="CDD" id="cd01335">
    <property type="entry name" value="Radical_SAM"/>
    <property type="match status" value="1"/>
</dbReference>
<dbReference type="PIRSF" id="PIRSF004762">
    <property type="entry name" value="CHP00423"/>
    <property type="match status" value="1"/>
</dbReference>
<dbReference type="PANTHER" id="PTHR43726:SF1">
    <property type="entry name" value="BIOTIN SYNTHASE"/>
    <property type="match status" value="1"/>
</dbReference>
<feature type="binding site" evidence="5">
    <location>
        <position position="80"/>
    </location>
    <ligand>
        <name>[4Fe-4S] cluster</name>
        <dbReference type="ChEBI" id="CHEBI:49883"/>
        <note>4Fe-4S-S-AdoMet</note>
    </ligand>
</feature>
<organism evidence="7 8">
    <name type="scientific">Tritrichomonas foetus</name>
    <dbReference type="NCBI Taxonomy" id="1144522"/>
    <lineage>
        <taxon>Eukaryota</taxon>
        <taxon>Metamonada</taxon>
        <taxon>Parabasalia</taxon>
        <taxon>Tritrichomonadida</taxon>
        <taxon>Tritrichomonadidae</taxon>
        <taxon>Tritrichomonas</taxon>
    </lineage>
</organism>
<feature type="binding site" evidence="5">
    <location>
        <position position="83"/>
    </location>
    <ligand>
        <name>[4Fe-4S] cluster</name>
        <dbReference type="ChEBI" id="CHEBI:49883"/>
        <note>4Fe-4S-S-AdoMet</note>
    </ligand>
</feature>
<protein>
    <submittedName>
        <fullName evidence="7">Radical SAM domain containing protein</fullName>
    </submittedName>
</protein>
<dbReference type="EMBL" id="MLAK01000915">
    <property type="protein sequence ID" value="OHT01382.1"/>
    <property type="molecule type" value="Genomic_DNA"/>
</dbReference>
<gene>
    <name evidence="7" type="ORF">TRFO_07636</name>
</gene>
<sequence>MLYTLNRVTRPLPSFSSALNAAISNSFLNHDQLVTLLQASTKEEKAALHDAAGEVTRKVFGNDISLRGIVEFSNMCEKNCNYCGVTAYDDKFIIPHESILECCEFMHSKGYRNLVLQSGEVSTNERVAWIESLLKKIKSKYGSEPDKGMCVVLSVGELSKKQYQRLFDVGANRYLIRIEASDPKLYASMHPPDHLYSERLRCLKDLKDIGYVTGTGIMVGVPNQTFDHLAGDIEFFRNYGFHMIGLGPYIIHKDTVMGKELLSTTTPEERREADLLKADVTLNMYNVIRLACPLVNIAATTALETLSKGYKKLALTGGANVLMPIITPKKFRGGYQLYEGKKEVDMDREETHQMVLDLMKEIGKNPQFQKWNHPPLYTKTHK</sequence>
<dbReference type="PANTHER" id="PTHR43726">
    <property type="entry name" value="3-METHYLORNITHINE SYNTHASE"/>
    <property type="match status" value="1"/>
</dbReference>
<dbReference type="InterPro" id="IPR058240">
    <property type="entry name" value="rSAM_sf"/>
</dbReference>
<dbReference type="Gene3D" id="3.20.20.70">
    <property type="entry name" value="Aldolase class I"/>
    <property type="match status" value="1"/>
</dbReference>
<dbReference type="GO" id="GO:0046872">
    <property type="term" value="F:metal ion binding"/>
    <property type="evidence" value="ECO:0007669"/>
    <property type="project" value="UniProtKB-KW"/>
</dbReference>
<dbReference type="SMART" id="SM00729">
    <property type="entry name" value="Elp3"/>
    <property type="match status" value="1"/>
</dbReference>
<feature type="domain" description="Radical SAM core" evidence="6">
    <location>
        <begin position="62"/>
        <end position="289"/>
    </location>
</feature>
<keyword evidence="5" id="KW-0004">4Fe-4S</keyword>
<evidence type="ECO:0000256" key="5">
    <source>
        <dbReference type="PIRSR" id="PIRSR004762-1"/>
    </source>
</evidence>
<feature type="binding site" evidence="5">
    <location>
        <position position="76"/>
    </location>
    <ligand>
        <name>[4Fe-4S] cluster</name>
        <dbReference type="ChEBI" id="CHEBI:49883"/>
        <note>4Fe-4S-S-AdoMet</note>
    </ligand>
</feature>
<evidence type="ECO:0000256" key="4">
    <source>
        <dbReference type="ARBA" id="ARBA00023014"/>
    </source>
</evidence>
<accession>A0A1J4JV24</accession>
<dbReference type="OrthoDB" id="188276at2759"/>
<dbReference type="Pfam" id="PF04055">
    <property type="entry name" value="Radical_SAM"/>
    <property type="match status" value="1"/>
</dbReference>
<dbReference type="InterPro" id="IPR006638">
    <property type="entry name" value="Elp3/MiaA/NifB-like_rSAM"/>
</dbReference>
<dbReference type="InterPro" id="IPR034422">
    <property type="entry name" value="HydE/PylB-like"/>
</dbReference>
<evidence type="ECO:0000256" key="3">
    <source>
        <dbReference type="ARBA" id="ARBA00023004"/>
    </source>
</evidence>
<keyword evidence="3 5" id="KW-0408">Iron</keyword>
<dbReference type="GO" id="GO:0016740">
    <property type="term" value="F:transferase activity"/>
    <property type="evidence" value="ECO:0007669"/>
    <property type="project" value="TreeGrafter"/>
</dbReference>
<dbReference type="Proteomes" id="UP000179807">
    <property type="component" value="Unassembled WGS sequence"/>
</dbReference>
<dbReference type="SFLD" id="SFLDG01060">
    <property type="entry name" value="BATS_domain_containing"/>
    <property type="match status" value="1"/>
</dbReference>
<keyword evidence="4 5" id="KW-0411">Iron-sulfur</keyword>
<dbReference type="PROSITE" id="PS51918">
    <property type="entry name" value="RADICAL_SAM"/>
    <property type="match status" value="1"/>
</dbReference>
<dbReference type="GeneID" id="94828504"/>
<keyword evidence="2" id="KW-0479">Metal-binding</keyword>
<comment type="cofactor">
    <cofactor evidence="5">
        <name>[4Fe-4S] cluster</name>
        <dbReference type="ChEBI" id="CHEBI:49883"/>
    </cofactor>
    <text evidence="5">Binds 1 [4Fe-4S] cluster. The cluster is coordinated with 3 cysteines and an exchangeable S-adenosyl-L-methionine.</text>
</comment>
<comment type="caution">
    <text evidence="7">The sequence shown here is derived from an EMBL/GenBank/DDBJ whole genome shotgun (WGS) entry which is preliminary data.</text>
</comment>